<sequence>MSIGFAEVPSTARVPGVYIEIDNSLANSAEDLQVILAIGNAVSDATVAPNKVTLCMDETIAAASFGANSDIVEMITYFRKQDKTMPIFAVSVEDSDTASALAALGDVQYHHIMCSLNDTTTIRELGTFLEERYGALEQVPGIAYLPKKGTHAELITFAPTSNCALINFLPINNLGDSAEAPLSDAAAIGAWVGQIAPSLAIDPCRPLQTLKLNGVYSLAEQEWDWAERNLFLYEGLSTYTVNSANEVLVERAVTAYTENAAGVTDNSYLDVMTPATAMYFRQKQRSLILSVYPRHKVAKDGTKFAKGQPIVTPTMFKAKLLTLYRDLEYQGIVQDFDGYKKSLIVELDETNKQRVNYQDSPQFVNGLIIVAGKIQFRK</sequence>
<dbReference type="EMBL" id="MCYL01000024">
    <property type="protein sequence ID" value="PML54973.1"/>
    <property type="molecule type" value="Genomic_DNA"/>
</dbReference>
<dbReference type="AlphaFoldDB" id="A0A2N7IDH5"/>
<name>A0A2N7IDH5_9VIBR</name>
<dbReference type="RefSeq" id="WP_102578683.1">
    <property type="nucleotide sequence ID" value="NZ_MCYL01000024.1"/>
</dbReference>
<reference evidence="5" key="1">
    <citation type="submission" date="2016-07" db="EMBL/GenBank/DDBJ databases">
        <title>Nontailed viruses are major unrecognized killers of bacteria in the ocean.</title>
        <authorList>
            <person name="Kauffman K."/>
            <person name="Hussain F."/>
            <person name="Yang J."/>
            <person name="Arevalo P."/>
            <person name="Brown J."/>
            <person name="Cutler M."/>
            <person name="Kelly L."/>
            <person name="Polz M.F."/>
        </authorList>
    </citation>
    <scope>NUCLEOTIDE SEQUENCE [LARGE SCALE GENOMIC DNA]</scope>
    <source>
        <strain evidence="5">10N.261.51.B8</strain>
    </source>
</reference>
<proteinExistence type="inferred from homology"/>
<dbReference type="Pfam" id="PF17482">
    <property type="entry name" value="Phage_sheath_1C"/>
    <property type="match status" value="1"/>
</dbReference>
<comment type="similarity">
    <text evidence="1">Belongs to the myoviridae tail sheath protein family.</text>
</comment>
<dbReference type="Pfam" id="PF04984">
    <property type="entry name" value="Phage_sheath_1"/>
    <property type="match status" value="1"/>
</dbReference>
<evidence type="ECO:0000259" key="2">
    <source>
        <dbReference type="Pfam" id="PF04984"/>
    </source>
</evidence>
<evidence type="ECO:0000259" key="3">
    <source>
        <dbReference type="Pfam" id="PF17482"/>
    </source>
</evidence>
<dbReference type="InterPro" id="IPR020287">
    <property type="entry name" value="Tail_sheath_C"/>
</dbReference>
<dbReference type="InterPro" id="IPR035089">
    <property type="entry name" value="Phage_sheath_subtilisin"/>
</dbReference>
<evidence type="ECO:0000313" key="5">
    <source>
        <dbReference type="Proteomes" id="UP000235746"/>
    </source>
</evidence>
<protein>
    <submittedName>
        <fullName evidence="4">Phage tail protein</fullName>
    </submittedName>
</protein>
<evidence type="ECO:0000256" key="1">
    <source>
        <dbReference type="ARBA" id="ARBA00008005"/>
    </source>
</evidence>
<feature type="domain" description="Tail sheath protein subtilisin-like" evidence="2">
    <location>
        <begin position="95"/>
        <end position="255"/>
    </location>
</feature>
<dbReference type="Proteomes" id="UP000235746">
    <property type="component" value="Unassembled WGS sequence"/>
</dbReference>
<accession>A0A2N7IDH5</accession>
<comment type="caution">
    <text evidence="4">The sequence shown here is derived from an EMBL/GenBank/DDBJ whole genome shotgun (WGS) entry which is preliminary data.</text>
</comment>
<gene>
    <name evidence="4" type="ORF">BCT74_06465</name>
</gene>
<evidence type="ECO:0000313" key="4">
    <source>
        <dbReference type="EMBL" id="PML54973.1"/>
    </source>
</evidence>
<organism evidence="4 5">
    <name type="scientific">Vibrio lentus</name>
    <dbReference type="NCBI Taxonomy" id="136468"/>
    <lineage>
        <taxon>Bacteria</taxon>
        <taxon>Pseudomonadati</taxon>
        <taxon>Pseudomonadota</taxon>
        <taxon>Gammaproteobacteria</taxon>
        <taxon>Vibrionales</taxon>
        <taxon>Vibrionaceae</taxon>
        <taxon>Vibrio</taxon>
    </lineage>
</organism>
<feature type="domain" description="Tail sheath protein C-terminal" evidence="3">
    <location>
        <begin position="264"/>
        <end position="377"/>
    </location>
</feature>